<evidence type="ECO:0000313" key="1">
    <source>
        <dbReference type="EMBL" id="MFC5985241.1"/>
    </source>
</evidence>
<dbReference type="Gene3D" id="3.40.50.2300">
    <property type="match status" value="1"/>
</dbReference>
<organism evidence="1 2">
    <name type="scientific">Marinicrinis lubricantis</name>
    <dbReference type="NCBI Taxonomy" id="2086470"/>
    <lineage>
        <taxon>Bacteria</taxon>
        <taxon>Bacillati</taxon>
        <taxon>Bacillota</taxon>
        <taxon>Bacilli</taxon>
        <taxon>Bacillales</taxon>
        <taxon>Paenibacillaceae</taxon>
    </lineage>
</organism>
<evidence type="ECO:0008006" key="3">
    <source>
        <dbReference type="Google" id="ProtNLM"/>
    </source>
</evidence>
<comment type="caution">
    <text evidence="1">The sequence shown here is derived from an EMBL/GenBank/DDBJ whole genome shotgun (WGS) entry which is preliminary data.</text>
</comment>
<protein>
    <recommendedName>
        <fullName evidence="3">Leucine-binding protein domain-containing protein</fullName>
    </recommendedName>
</protein>
<gene>
    <name evidence="1" type="ORF">ACFPXP_01980</name>
</gene>
<name>A0ABW1IJS8_9BACL</name>
<reference evidence="2" key="1">
    <citation type="journal article" date="2019" name="Int. J. Syst. Evol. Microbiol.">
        <title>The Global Catalogue of Microorganisms (GCM) 10K type strain sequencing project: providing services to taxonomists for standard genome sequencing and annotation.</title>
        <authorList>
            <consortium name="The Broad Institute Genomics Platform"/>
            <consortium name="The Broad Institute Genome Sequencing Center for Infectious Disease"/>
            <person name="Wu L."/>
            <person name="Ma J."/>
        </authorList>
    </citation>
    <scope>NUCLEOTIDE SEQUENCE [LARGE SCALE GENOMIC DNA]</scope>
    <source>
        <strain evidence="2">CCM 8749</strain>
    </source>
</reference>
<evidence type="ECO:0000313" key="2">
    <source>
        <dbReference type="Proteomes" id="UP001596250"/>
    </source>
</evidence>
<dbReference type="RefSeq" id="WP_379891884.1">
    <property type="nucleotide sequence ID" value="NZ_CBCSCT010000003.1"/>
</dbReference>
<dbReference type="EMBL" id="JBHSQV010000010">
    <property type="protein sequence ID" value="MFC5985241.1"/>
    <property type="molecule type" value="Genomic_DNA"/>
</dbReference>
<sequence length="86" mass="9107">MSQGIRRCLKVLTIAFCFTLCLVSLRITPSLAEANNEAAEGSEPKVVSIGAVLPLTGELASKGMMTEAAIQTAVSVVNEYHRCVPV</sequence>
<dbReference type="Proteomes" id="UP001596250">
    <property type="component" value="Unassembled WGS sequence"/>
</dbReference>
<accession>A0ABW1IJS8</accession>
<proteinExistence type="predicted"/>
<keyword evidence="2" id="KW-1185">Reference proteome</keyword>